<proteinExistence type="predicted"/>
<dbReference type="EMBL" id="CP047591">
    <property type="protein sequence ID" value="QHI73451.1"/>
    <property type="molecule type" value="Genomic_DNA"/>
</dbReference>
<gene>
    <name evidence="2" type="ORF">Ami3637_14660</name>
</gene>
<accession>A0A6P1MI85</accession>
<organism evidence="2 3">
    <name type="scientific">Aminipila terrae</name>
    <dbReference type="NCBI Taxonomy" id="2697030"/>
    <lineage>
        <taxon>Bacteria</taxon>
        <taxon>Bacillati</taxon>
        <taxon>Bacillota</taxon>
        <taxon>Clostridia</taxon>
        <taxon>Peptostreptococcales</taxon>
        <taxon>Anaerovoracaceae</taxon>
        <taxon>Aminipila</taxon>
    </lineage>
</organism>
<name>A0A6P1MI85_9FIRM</name>
<dbReference type="Proteomes" id="UP000463883">
    <property type="component" value="Chromosome"/>
</dbReference>
<reference evidence="2 3" key="1">
    <citation type="submission" date="2020-01" db="EMBL/GenBank/DDBJ databases">
        <title>Genomic analysis of Aminipila sp. CBA3637.</title>
        <authorList>
            <person name="Kim Y.B."/>
            <person name="Roh S.W."/>
        </authorList>
    </citation>
    <scope>NUCLEOTIDE SEQUENCE [LARGE SCALE GENOMIC DNA]</scope>
    <source>
        <strain evidence="2 3">CBA3637</strain>
    </source>
</reference>
<protein>
    <recommendedName>
        <fullName evidence="4">Filamentous hemagglutinin</fullName>
    </recommendedName>
</protein>
<sequence>MIAGSAALEGGSNVLENANFAQKTFSNTFSPEGIKKYSELAGQPIKTIDDLAAALKSGKVSPSNLPVEYIVRDGNTLILNTRTSQALIQAGIPRSQWSTINQTGNEFFEDLLTGQLSRNGLTSAGTPTVRPSGVQNNAN</sequence>
<feature type="region of interest" description="Disordered" evidence="1">
    <location>
        <begin position="119"/>
        <end position="139"/>
    </location>
</feature>
<evidence type="ECO:0000313" key="3">
    <source>
        <dbReference type="Proteomes" id="UP000463883"/>
    </source>
</evidence>
<evidence type="ECO:0000256" key="1">
    <source>
        <dbReference type="SAM" id="MobiDB-lite"/>
    </source>
</evidence>
<evidence type="ECO:0000313" key="2">
    <source>
        <dbReference type="EMBL" id="QHI73451.1"/>
    </source>
</evidence>
<evidence type="ECO:0008006" key="4">
    <source>
        <dbReference type="Google" id="ProtNLM"/>
    </source>
</evidence>
<dbReference type="AlphaFoldDB" id="A0A6P1MI85"/>
<dbReference type="KEGG" id="amic:Ami3637_14660"/>
<keyword evidence="3" id="KW-1185">Reference proteome</keyword>
<dbReference type="RefSeq" id="WP_162363216.1">
    <property type="nucleotide sequence ID" value="NZ_CP047591.1"/>
</dbReference>